<accession>Q134J0</accession>
<dbReference type="BioCyc" id="RPAL316057:RPD_RS16460-MONOMER"/>
<reference evidence="1 2" key="1">
    <citation type="submission" date="2006-03" db="EMBL/GenBank/DDBJ databases">
        <title>Complete sequence of Rhodopseudomonas palustris BisB5.</title>
        <authorList>
            <consortium name="US DOE Joint Genome Institute"/>
            <person name="Copeland A."/>
            <person name="Lucas S."/>
            <person name="Lapidus A."/>
            <person name="Barry K."/>
            <person name="Detter J.C."/>
            <person name="Glavina del Rio T."/>
            <person name="Hammon N."/>
            <person name="Israni S."/>
            <person name="Dalin E."/>
            <person name="Tice H."/>
            <person name="Pitluck S."/>
            <person name="Chain P."/>
            <person name="Malfatti S."/>
            <person name="Shin M."/>
            <person name="Vergez L."/>
            <person name="Schmutz J."/>
            <person name="Larimer F."/>
            <person name="Land M."/>
            <person name="Hauser L."/>
            <person name="Pelletier D.A."/>
            <person name="Kyrpides N."/>
            <person name="Lykidis A."/>
            <person name="Oda Y."/>
            <person name="Harwood C.S."/>
            <person name="Richardson P."/>
        </authorList>
    </citation>
    <scope>NUCLEOTIDE SEQUENCE [LARGE SCALE GENOMIC DNA]</scope>
    <source>
        <strain evidence="1 2">BisB5</strain>
    </source>
</reference>
<dbReference type="KEGG" id="rpd:RPD_3275"/>
<protein>
    <submittedName>
        <fullName evidence="1">Uncharacterized protein</fullName>
    </submittedName>
</protein>
<gene>
    <name evidence="1" type="ordered locus">RPD_3275</name>
</gene>
<evidence type="ECO:0000313" key="1">
    <source>
        <dbReference type="EMBL" id="ABE40499.1"/>
    </source>
</evidence>
<dbReference type="EMBL" id="CP000283">
    <property type="protein sequence ID" value="ABE40499.1"/>
    <property type="molecule type" value="Genomic_DNA"/>
</dbReference>
<dbReference type="HOGENOM" id="CLU_2603747_0_0_5"/>
<dbReference type="AlphaFoldDB" id="Q134J0"/>
<evidence type="ECO:0000313" key="2">
    <source>
        <dbReference type="Proteomes" id="UP000001818"/>
    </source>
</evidence>
<sequence length="79" mass="8889">MPYCTLRSGEMPMANIDDSLESARRDSVVQVDAEEELRVLTALIGCIMVAEDTGGRHDRRSLMPHSRPPRLIFDFDKAV</sequence>
<dbReference type="Proteomes" id="UP000001818">
    <property type="component" value="Chromosome"/>
</dbReference>
<organism evidence="1 2">
    <name type="scientific">Rhodopseudomonas palustris (strain BisB5)</name>
    <dbReference type="NCBI Taxonomy" id="316057"/>
    <lineage>
        <taxon>Bacteria</taxon>
        <taxon>Pseudomonadati</taxon>
        <taxon>Pseudomonadota</taxon>
        <taxon>Alphaproteobacteria</taxon>
        <taxon>Hyphomicrobiales</taxon>
        <taxon>Nitrobacteraceae</taxon>
        <taxon>Rhodopseudomonas</taxon>
    </lineage>
</organism>
<name>Q134J0_RHOPS</name>
<dbReference type="STRING" id="316057.RPD_3275"/>
<proteinExistence type="predicted"/>